<dbReference type="Proteomes" id="UP000190648">
    <property type="component" value="Unassembled WGS sequence"/>
</dbReference>
<protein>
    <submittedName>
        <fullName evidence="1">Uncharacterized protein</fullName>
    </submittedName>
</protein>
<keyword evidence="2" id="KW-1185">Reference proteome</keyword>
<dbReference type="EMBL" id="LSYS01003057">
    <property type="protein sequence ID" value="OPJ84765.1"/>
    <property type="molecule type" value="Genomic_DNA"/>
</dbReference>
<accession>A0A1V4KK18</accession>
<evidence type="ECO:0000313" key="2">
    <source>
        <dbReference type="Proteomes" id="UP000190648"/>
    </source>
</evidence>
<dbReference type="AlphaFoldDB" id="A0A1V4KK18"/>
<proteinExistence type="predicted"/>
<name>A0A1V4KK18_PATFA</name>
<organism evidence="1 2">
    <name type="scientific">Patagioenas fasciata monilis</name>
    <dbReference type="NCBI Taxonomy" id="372326"/>
    <lineage>
        <taxon>Eukaryota</taxon>
        <taxon>Metazoa</taxon>
        <taxon>Chordata</taxon>
        <taxon>Craniata</taxon>
        <taxon>Vertebrata</taxon>
        <taxon>Euteleostomi</taxon>
        <taxon>Archelosauria</taxon>
        <taxon>Archosauria</taxon>
        <taxon>Dinosauria</taxon>
        <taxon>Saurischia</taxon>
        <taxon>Theropoda</taxon>
        <taxon>Coelurosauria</taxon>
        <taxon>Aves</taxon>
        <taxon>Neognathae</taxon>
        <taxon>Neoaves</taxon>
        <taxon>Columbimorphae</taxon>
        <taxon>Columbiformes</taxon>
        <taxon>Columbidae</taxon>
        <taxon>Patagioenas</taxon>
    </lineage>
</organism>
<evidence type="ECO:0000313" key="1">
    <source>
        <dbReference type="EMBL" id="OPJ84765.1"/>
    </source>
</evidence>
<comment type="caution">
    <text evidence="1">The sequence shown here is derived from an EMBL/GenBank/DDBJ whole genome shotgun (WGS) entry which is preliminary data.</text>
</comment>
<gene>
    <name evidence="1" type="ORF">AV530_016081</name>
</gene>
<reference evidence="1 2" key="1">
    <citation type="submission" date="2016-02" db="EMBL/GenBank/DDBJ databases">
        <title>Band-tailed pigeon sequencing and assembly.</title>
        <authorList>
            <person name="Soares A.E."/>
            <person name="Novak B.J."/>
            <person name="Rice E.S."/>
            <person name="O'Connell B."/>
            <person name="Chang D."/>
            <person name="Weber S."/>
            <person name="Shapiro B."/>
        </authorList>
    </citation>
    <scope>NUCLEOTIDE SEQUENCE [LARGE SCALE GENOMIC DNA]</scope>
    <source>
        <strain evidence="1">BTP2013</strain>
        <tissue evidence="1">Blood</tissue>
    </source>
</reference>
<sequence>MALAARQVWKAETRSTQHLQRHQRPIAEHQPQALAGFHQLDHHEDLHSLRFAPGSVLILGDADVLRGTVTCGLKAERSHCRILLTTT</sequence>